<proteinExistence type="inferred from homology"/>
<feature type="active site" evidence="11">
    <location>
        <position position="131"/>
    </location>
</feature>
<dbReference type="AlphaFoldDB" id="A0A1G5SIV6"/>
<dbReference type="FunFam" id="3.20.20.70:FF:000006">
    <property type="entry name" value="Imidazole glycerol phosphate synthase subunit HisF"/>
    <property type="match status" value="1"/>
</dbReference>
<keyword evidence="5 11" id="KW-0963">Cytoplasm</keyword>
<keyword evidence="8 11" id="KW-0456">Lyase</keyword>
<dbReference type="PANTHER" id="PTHR21235:SF2">
    <property type="entry name" value="IMIDAZOLE GLYCEROL PHOSPHATE SYNTHASE HISHF"/>
    <property type="match status" value="1"/>
</dbReference>
<dbReference type="OrthoDB" id="9781903at2"/>
<evidence type="ECO:0000256" key="5">
    <source>
        <dbReference type="ARBA" id="ARBA00022490"/>
    </source>
</evidence>
<dbReference type="InterPro" id="IPR004651">
    <property type="entry name" value="HisF"/>
</dbReference>
<dbReference type="GO" id="GO:0000105">
    <property type="term" value="P:L-histidine biosynthetic process"/>
    <property type="evidence" value="ECO:0007669"/>
    <property type="project" value="UniProtKB-UniRule"/>
</dbReference>
<evidence type="ECO:0000256" key="3">
    <source>
        <dbReference type="ARBA" id="ARBA00009667"/>
    </source>
</evidence>
<dbReference type="UniPathway" id="UPA00031">
    <property type="reaction ID" value="UER00010"/>
</dbReference>
<dbReference type="PANTHER" id="PTHR21235">
    <property type="entry name" value="IMIDAZOLE GLYCEROL PHOSPHATE SYNTHASE SUBUNIT HISF/H IGP SYNTHASE SUBUNIT HISF/H"/>
    <property type="match status" value="1"/>
</dbReference>
<feature type="active site" evidence="11">
    <location>
        <position position="12"/>
    </location>
</feature>
<dbReference type="EC" id="4.3.2.10" evidence="11"/>
<dbReference type="GO" id="GO:0005737">
    <property type="term" value="C:cytoplasm"/>
    <property type="evidence" value="ECO:0007669"/>
    <property type="project" value="UniProtKB-SubCell"/>
</dbReference>
<accession>A0A1G5SIV6</accession>
<keyword evidence="6 11" id="KW-0028">Amino-acid biosynthesis</keyword>
<comment type="subunit">
    <text evidence="4 11">Heterodimer of HisH and HisF.</text>
</comment>
<evidence type="ECO:0000313" key="14">
    <source>
        <dbReference type="Proteomes" id="UP000198729"/>
    </source>
</evidence>
<dbReference type="InterPro" id="IPR050064">
    <property type="entry name" value="IGPS_HisA/HisF"/>
</dbReference>
<dbReference type="Proteomes" id="UP000198729">
    <property type="component" value="Unassembled WGS sequence"/>
</dbReference>
<evidence type="ECO:0000256" key="9">
    <source>
        <dbReference type="ARBA" id="ARBA00025475"/>
    </source>
</evidence>
<keyword evidence="14" id="KW-1185">Reference proteome</keyword>
<dbReference type="HAMAP" id="MF_01013">
    <property type="entry name" value="HisF"/>
    <property type="match status" value="1"/>
</dbReference>
<sequence length="258" mass="27535">MGLAKRIIPCLDVSNGRVVKGVNFVSLKDAGDPVEIARRYDEQGADELVFLDITASSDERDLILHIVEEVASQVFIPLTVGGGVRKVEDVRRLLNAGADKVSINTSAVLNPALIAESAERYGSQCIVIAVDARQGSNSIDGIKNWEVFTHGGRKPTGIDAIEWAKKMQLLGAGEIMLTSMDRDGTCAGFDLDLTHAISDAIDLPVIASGGAGNLDHLVDGILQGHADAVLAASIFHYGQYTIMQAKQHLSAHGIEVRL</sequence>
<dbReference type="STRING" id="51642.NSMM_900012"/>
<dbReference type="NCBIfam" id="TIGR00735">
    <property type="entry name" value="hisF"/>
    <property type="match status" value="1"/>
</dbReference>
<name>A0A1G5SIV6_9PROT</name>
<dbReference type="CDD" id="cd04731">
    <property type="entry name" value="HisF"/>
    <property type="match status" value="1"/>
</dbReference>
<evidence type="ECO:0000256" key="7">
    <source>
        <dbReference type="ARBA" id="ARBA00023102"/>
    </source>
</evidence>
<dbReference type="RefSeq" id="WP_090288628.1">
    <property type="nucleotide sequence ID" value="NZ_FMWO01000103.1"/>
</dbReference>
<evidence type="ECO:0000256" key="11">
    <source>
        <dbReference type="HAMAP-Rule" id="MF_01013"/>
    </source>
</evidence>
<comment type="catalytic activity">
    <reaction evidence="10 11">
        <text>5-[(5-phospho-1-deoxy-D-ribulos-1-ylimino)methylamino]-1-(5-phospho-beta-D-ribosyl)imidazole-4-carboxamide + L-glutamine = D-erythro-1-(imidazol-4-yl)glycerol 3-phosphate + 5-amino-1-(5-phospho-beta-D-ribosyl)imidazole-4-carboxamide + L-glutamate + H(+)</text>
        <dbReference type="Rhea" id="RHEA:24793"/>
        <dbReference type="ChEBI" id="CHEBI:15378"/>
        <dbReference type="ChEBI" id="CHEBI:29985"/>
        <dbReference type="ChEBI" id="CHEBI:58278"/>
        <dbReference type="ChEBI" id="CHEBI:58359"/>
        <dbReference type="ChEBI" id="CHEBI:58475"/>
        <dbReference type="ChEBI" id="CHEBI:58525"/>
        <dbReference type="EC" id="4.3.2.10"/>
    </reaction>
</comment>
<comment type="pathway">
    <text evidence="2 11">Amino-acid biosynthesis; L-histidine biosynthesis; L-histidine from 5-phospho-alpha-D-ribose 1-diphosphate: step 5/9.</text>
</comment>
<reference evidence="13 14" key="1">
    <citation type="submission" date="2016-10" db="EMBL/GenBank/DDBJ databases">
        <authorList>
            <person name="de Groot N.N."/>
        </authorList>
    </citation>
    <scope>NUCLEOTIDE SEQUENCE [LARGE SCALE GENOMIC DNA]</scope>
    <source>
        <strain evidence="13">1</strain>
    </source>
</reference>
<evidence type="ECO:0000256" key="4">
    <source>
        <dbReference type="ARBA" id="ARBA00011152"/>
    </source>
</evidence>
<comment type="function">
    <text evidence="9 11">IGPS catalyzes the conversion of PRFAR and glutamine to IGP, AICAR and glutamate. The HisF subunit catalyzes the cyclization activity that produces IGP and AICAR from PRFAR using the ammonia provided by the HisH subunit.</text>
</comment>
<evidence type="ECO:0000256" key="8">
    <source>
        <dbReference type="ARBA" id="ARBA00023239"/>
    </source>
</evidence>
<evidence type="ECO:0000313" key="13">
    <source>
        <dbReference type="EMBL" id="SCZ87153.1"/>
    </source>
</evidence>
<dbReference type="GO" id="GO:0016829">
    <property type="term" value="F:lyase activity"/>
    <property type="evidence" value="ECO:0007669"/>
    <property type="project" value="UniProtKB-KW"/>
</dbReference>
<gene>
    <name evidence="11 13" type="primary">hisF</name>
    <name evidence="13" type="ORF">NSMM_900012</name>
</gene>
<evidence type="ECO:0000256" key="10">
    <source>
        <dbReference type="ARBA" id="ARBA00047838"/>
    </source>
</evidence>
<dbReference type="InterPro" id="IPR011060">
    <property type="entry name" value="RibuloseP-bd_barrel"/>
</dbReference>
<evidence type="ECO:0000256" key="6">
    <source>
        <dbReference type="ARBA" id="ARBA00022605"/>
    </source>
</evidence>
<comment type="similarity">
    <text evidence="3 11 12">Belongs to the HisA/HisF family.</text>
</comment>
<keyword evidence="13" id="KW-0808">Transferase</keyword>
<protein>
    <recommendedName>
        <fullName evidence="11">Imidazole glycerol phosphate synthase subunit HisF</fullName>
        <ecNumber evidence="11">4.3.2.10</ecNumber>
    </recommendedName>
    <alternativeName>
        <fullName evidence="11">IGP synthase cyclase subunit</fullName>
    </alternativeName>
    <alternativeName>
        <fullName evidence="11">IGP synthase subunit HisF</fullName>
    </alternativeName>
    <alternativeName>
        <fullName evidence="11">ImGP synthase subunit HisF</fullName>
        <shortName evidence="11">IGPS subunit HisF</shortName>
    </alternativeName>
</protein>
<comment type="subcellular location">
    <subcellularLocation>
        <location evidence="1 11">Cytoplasm</location>
    </subcellularLocation>
</comment>
<dbReference type="InterPro" id="IPR013785">
    <property type="entry name" value="Aldolase_TIM"/>
</dbReference>
<evidence type="ECO:0000256" key="2">
    <source>
        <dbReference type="ARBA" id="ARBA00005091"/>
    </source>
</evidence>
<keyword evidence="7 11" id="KW-0368">Histidine biosynthesis</keyword>
<keyword evidence="13" id="KW-0328">Glycosyltransferase</keyword>
<evidence type="ECO:0000256" key="12">
    <source>
        <dbReference type="RuleBase" id="RU003657"/>
    </source>
</evidence>
<dbReference type="SUPFAM" id="SSF51366">
    <property type="entry name" value="Ribulose-phoshate binding barrel"/>
    <property type="match status" value="1"/>
</dbReference>
<dbReference type="EMBL" id="FMWO01000103">
    <property type="protein sequence ID" value="SCZ87153.1"/>
    <property type="molecule type" value="Genomic_DNA"/>
</dbReference>
<dbReference type="InterPro" id="IPR006062">
    <property type="entry name" value="His_biosynth"/>
</dbReference>
<evidence type="ECO:0000256" key="1">
    <source>
        <dbReference type="ARBA" id="ARBA00004496"/>
    </source>
</evidence>
<dbReference type="Gene3D" id="3.20.20.70">
    <property type="entry name" value="Aldolase class I"/>
    <property type="match status" value="1"/>
</dbReference>
<organism evidence="13 14">
    <name type="scientific">Nitrosomonas mobilis</name>
    <dbReference type="NCBI Taxonomy" id="51642"/>
    <lineage>
        <taxon>Bacteria</taxon>
        <taxon>Pseudomonadati</taxon>
        <taxon>Pseudomonadota</taxon>
        <taxon>Betaproteobacteria</taxon>
        <taxon>Nitrosomonadales</taxon>
        <taxon>Nitrosomonadaceae</taxon>
        <taxon>Nitrosomonas</taxon>
    </lineage>
</organism>
<dbReference type="GO" id="GO:0000107">
    <property type="term" value="F:imidazoleglycerol-phosphate synthase activity"/>
    <property type="evidence" value="ECO:0007669"/>
    <property type="project" value="UniProtKB-UniRule"/>
</dbReference>
<dbReference type="Pfam" id="PF00977">
    <property type="entry name" value="His_biosynth"/>
    <property type="match status" value="1"/>
</dbReference>